<reference evidence="1 2" key="1">
    <citation type="submission" date="2019-02" db="EMBL/GenBank/DDBJ databases">
        <authorList>
            <person name="Segura-Totten M."/>
            <person name="Shanks R.A."/>
            <person name="Colston L.E."/>
            <person name="Shook K.D."/>
            <person name="Corbett J.M."/>
            <person name="Lewis V.R."/>
            <person name="Arthur A.C.D."/>
            <person name="Roscher J.E."/>
            <person name="Garlena R.A."/>
            <person name="Russell D.A."/>
            <person name="Pope W.H."/>
            <person name="Jacobs-Sera D."/>
            <person name="Hatfull G.F."/>
        </authorList>
    </citation>
    <scope>NUCLEOTIDE SEQUENCE [LARGE SCALE GENOMIC DNA]</scope>
</reference>
<sequence>MTRYETVTKFEVTITEQPWAVNEEAARKGAINSGRLPQRSNSVQVEVLSCEVRELAKQTVEAGPLLHQLSVLYSDETLLNLARQIERVAGRRK</sequence>
<accession>A0A481VRL6</accession>
<protein>
    <submittedName>
        <fullName evidence="1">Uncharacterized protein</fullName>
    </submittedName>
</protein>
<gene>
    <name evidence="1" type="primary">52</name>
    <name evidence="1" type="ORF">SEA_DONNY_52</name>
</gene>
<organism evidence="1 2">
    <name type="scientific">Mycobacterium phage Donny</name>
    <dbReference type="NCBI Taxonomy" id="2530126"/>
    <lineage>
        <taxon>Viruses</taxon>
        <taxon>Duplodnaviria</taxon>
        <taxon>Heunggongvirae</taxon>
        <taxon>Uroviricota</taxon>
        <taxon>Caudoviricetes</taxon>
        <taxon>Bclasvirinae</taxon>
        <taxon>Acadianvirus</taxon>
        <taxon>Acadianvirus acadian</taxon>
    </lineage>
</organism>
<name>A0A481VRL6_9CAUD</name>
<evidence type="ECO:0000313" key="1">
    <source>
        <dbReference type="EMBL" id="QBI96410.1"/>
    </source>
</evidence>
<proteinExistence type="predicted"/>
<evidence type="ECO:0000313" key="2">
    <source>
        <dbReference type="Proteomes" id="UP000291464"/>
    </source>
</evidence>
<dbReference type="EMBL" id="MK524490">
    <property type="protein sequence ID" value="QBI96410.1"/>
    <property type="molecule type" value="Genomic_DNA"/>
</dbReference>
<dbReference type="Proteomes" id="UP000291464">
    <property type="component" value="Segment"/>
</dbReference>